<proteinExistence type="predicted"/>
<evidence type="ECO:0000313" key="1">
    <source>
        <dbReference type="EMBL" id="KYH34209.1"/>
    </source>
</evidence>
<dbReference type="InterPro" id="IPR019657">
    <property type="entry name" value="ComFB"/>
</dbReference>
<keyword evidence="2" id="KW-1185">Reference proteome</keyword>
<dbReference type="EMBL" id="LTBA01000022">
    <property type="protein sequence ID" value="KYH34209.1"/>
    <property type="molecule type" value="Genomic_DNA"/>
</dbReference>
<dbReference type="STRING" id="1121338.CLTEP_18620"/>
<dbReference type="PATRIC" id="fig|1121338.3.peg.1910"/>
<dbReference type="RefSeq" id="WP_066825794.1">
    <property type="nucleotide sequence ID" value="NZ_LTBA01000022.1"/>
</dbReference>
<dbReference type="Pfam" id="PF10719">
    <property type="entry name" value="ComFB"/>
    <property type="match status" value="1"/>
</dbReference>
<dbReference type="AlphaFoldDB" id="A0A151B2P9"/>
<dbReference type="OrthoDB" id="5616024at2"/>
<protein>
    <submittedName>
        <fullName evidence="1">Late competence development protein ComFB</fullName>
    </submittedName>
</protein>
<name>A0A151B2P9_9CLOT</name>
<accession>A0A151B2P9</accession>
<comment type="caution">
    <text evidence="1">The sequence shown here is derived from an EMBL/GenBank/DDBJ whole genome shotgun (WGS) entry which is preliminary data.</text>
</comment>
<gene>
    <name evidence="1" type="ORF">CLTEP_18620</name>
</gene>
<organism evidence="1 2">
    <name type="scientific">Clostridium tepidiprofundi DSM 19306</name>
    <dbReference type="NCBI Taxonomy" id="1121338"/>
    <lineage>
        <taxon>Bacteria</taxon>
        <taxon>Bacillati</taxon>
        <taxon>Bacillota</taxon>
        <taxon>Clostridia</taxon>
        <taxon>Eubacteriales</taxon>
        <taxon>Clostridiaceae</taxon>
        <taxon>Clostridium</taxon>
    </lineage>
</organism>
<reference evidence="1 2" key="1">
    <citation type="submission" date="2016-02" db="EMBL/GenBank/DDBJ databases">
        <title>Genome sequence of Clostridium tepidiprofundi DSM 19306.</title>
        <authorList>
            <person name="Poehlein A."/>
            <person name="Daniel R."/>
        </authorList>
    </citation>
    <scope>NUCLEOTIDE SEQUENCE [LARGE SCALE GENOMIC DNA]</scope>
    <source>
        <strain evidence="1 2">DSM 19306</strain>
    </source>
</reference>
<dbReference type="Proteomes" id="UP000075531">
    <property type="component" value="Unassembled WGS sequence"/>
</dbReference>
<sequence length="91" mass="10440">MYKLRNYSEEAVNYFFDEILDKYSDICKCEKCILDMKAIALNKLGSRYIVTEKGELYSKLNGQLNSQGITDIVKAITEAIEIVSQNPIHDK</sequence>
<evidence type="ECO:0000313" key="2">
    <source>
        <dbReference type="Proteomes" id="UP000075531"/>
    </source>
</evidence>